<accession>A0A848N4H4</accession>
<protein>
    <submittedName>
        <fullName evidence="1">Uncharacterized protein</fullName>
    </submittedName>
</protein>
<dbReference type="Proteomes" id="UP000548067">
    <property type="component" value="Unassembled WGS sequence"/>
</dbReference>
<gene>
    <name evidence="1" type="ORF">HIO71_09310</name>
</gene>
<evidence type="ECO:0000313" key="2">
    <source>
        <dbReference type="Proteomes" id="UP000548067"/>
    </source>
</evidence>
<comment type="caution">
    <text evidence="1">The sequence shown here is derived from an EMBL/GenBank/DDBJ whole genome shotgun (WGS) entry which is preliminary data.</text>
</comment>
<dbReference type="AlphaFoldDB" id="A0A848N4H4"/>
<name>A0A848N4H4_9FLAO</name>
<sequence length="66" mass="7768">MISLENKVLKALKTNKLNPEILGERNWYNYFICVTELVWSRNNHDGYKIDVFTDNSKIEHLASVKI</sequence>
<evidence type="ECO:0000313" key="1">
    <source>
        <dbReference type="EMBL" id="NMR34404.1"/>
    </source>
</evidence>
<dbReference type="RefSeq" id="WP_169321247.1">
    <property type="nucleotide sequence ID" value="NZ_JABCJF010000004.1"/>
</dbReference>
<dbReference type="EMBL" id="JABCJF010000004">
    <property type="protein sequence ID" value="NMR34404.1"/>
    <property type="molecule type" value="Genomic_DNA"/>
</dbReference>
<proteinExistence type="predicted"/>
<organism evidence="1 2">
    <name type="scientific">Chryseobacterium aquaticum</name>
    <dbReference type="NCBI Taxonomy" id="452084"/>
    <lineage>
        <taxon>Bacteria</taxon>
        <taxon>Pseudomonadati</taxon>
        <taxon>Bacteroidota</taxon>
        <taxon>Flavobacteriia</taxon>
        <taxon>Flavobacteriales</taxon>
        <taxon>Weeksellaceae</taxon>
        <taxon>Chryseobacterium group</taxon>
        <taxon>Chryseobacterium</taxon>
    </lineage>
</organism>
<reference evidence="1 2" key="1">
    <citation type="submission" date="2020-04" db="EMBL/GenBank/DDBJ databases">
        <title>Genome analysis and antimicrobial resistance characteristics of Chryseobacterium aquaticum isolated from farmed salmonids.</title>
        <authorList>
            <person name="Saticioglu I.B."/>
            <person name="Duman M."/>
            <person name="Altun S."/>
        </authorList>
    </citation>
    <scope>NUCLEOTIDE SEQUENCE [LARGE SCALE GENOMIC DNA]</scope>
    <source>
        <strain evidence="1 2">C-174</strain>
    </source>
</reference>